<reference evidence="2 3" key="1">
    <citation type="submission" date="2016-10" db="EMBL/GenBank/DDBJ databases">
        <title>Genome sequence of Streptomyces sp. MUSC 93.</title>
        <authorList>
            <person name="Lee L.-H."/>
            <person name="Ser H.-L."/>
            <person name="Law J.W.-F."/>
        </authorList>
    </citation>
    <scope>NUCLEOTIDE SEQUENCE [LARGE SCALE GENOMIC DNA]</scope>
    <source>
        <strain evidence="2 3">MUSC 93</strain>
    </source>
</reference>
<dbReference type="EMBL" id="MLYP01000095">
    <property type="protein sequence ID" value="OIJ85265.1"/>
    <property type="molecule type" value="Genomic_DNA"/>
</dbReference>
<dbReference type="Proteomes" id="UP000179935">
    <property type="component" value="Unassembled WGS sequence"/>
</dbReference>
<sequence length="65" mass="7009">MGADDRGVGPEHGRDQQQATSGEVQVAVQAVGQRDLQDGRVPLHPARIDPAEYLSQPAAYDLVRD</sequence>
<comment type="caution">
    <text evidence="2">The sequence shown here is derived from an EMBL/GenBank/DDBJ whole genome shotgun (WGS) entry which is preliminary data.</text>
</comment>
<protein>
    <submittedName>
        <fullName evidence="2">Uncharacterized protein</fullName>
    </submittedName>
</protein>
<dbReference type="AlphaFoldDB" id="A0A1S2NVN4"/>
<accession>A0A1S2NVN4</accession>
<feature type="compositionally biased region" description="Basic and acidic residues" evidence="1">
    <location>
        <begin position="1"/>
        <end position="15"/>
    </location>
</feature>
<evidence type="ECO:0000256" key="1">
    <source>
        <dbReference type="SAM" id="MobiDB-lite"/>
    </source>
</evidence>
<evidence type="ECO:0000313" key="2">
    <source>
        <dbReference type="EMBL" id="OIJ85265.1"/>
    </source>
</evidence>
<organism evidence="2 3">
    <name type="scientific">Streptomyces colonosanans</name>
    <dbReference type="NCBI Taxonomy" id="1428652"/>
    <lineage>
        <taxon>Bacteria</taxon>
        <taxon>Bacillati</taxon>
        <taxon>Actinomycetota</taxon>
        <taxon>Actinomycetes</taxon>
        <taxon>Kitasatosporales</taxon>
        <taxon>Streptomycetaceae</taxon>
        <taxon>Streptomyces</taxon>
    </lineage>
</organism>
<gene>
    <name evidence="2" type="ORF">BIV24_28925</name>
</gene>
<proteinExistence type="predicted"/>
<evidence type="ECO:0000313" key="3">
    <source>
        <dbReference type="Proteomes" id="UP000179935"/>
    </source>
</evidence>
<name>A0A1S2NVN4_9ACTN</name>
<feature type="region of interest" description="Disordered" evidence="1">
    <location>
        <begin position="1"/>
        <end position="24"/>
    </location>
</feature>
<keyword evidence="3" id="KW-1185">Reference proteome</keyword>